<evidence type="ECO:0000256" key="1">
    <source>
        <dbReference type="SAM" id="Phobius"/>
    </source>
</evidence>
<keyword evidence="1" id="KW-0472">Membrane</keyword>
<keyword evidence="1" id="KW-0812">Transmembrane</keyword>
<gene>
    <name evidence="2" type="ORF">GCM10010251_65010</name>
</gene>
<dbReference type="Proteomes" id="UP000658320">
    <property type="component" value="Unassembled WGS sequence"/>
</dbReference>
<proteinExistence type="predicted"/>
<dbReference type="EMBL" id="BMSX01000017">
    <property type="protein sequence ID" value="GGR39244.1"/>
    <property type="molecule type" value="Genomic_DNA"/>
</dbReference>
<feature type="transmembrane region" description="Helical" evidence="1">
    <location>
        <begin position="37"/>
        <end position="56"/>
    </location>
</feature>
<evidence type="ECO:0000313" key="3">
    <source>
        <dbReference type="Proteomes" id="UP000658320"/>
    </source>
</evidence>
<name>A0A918FI69_9ACTN</name>
<accession>A0A918FI69</accession>
<sequence length="64" mass="6583">MSSNTNRPNSVVLIAALLAVLVGAEVAVITSDLDNGVRYAVGGAILLGLVAGAYQLSRARRTSR</sequence>
<dbReference type="AlphaFoldDB" id="A0A918FI69"/>
<evidence type="ECO:0000313" key="2">
    <source>
        <dbReference type="EMBL" id="GGR39244.1"/>
    </source>
</evidence>
<organism evidence="2 3">
    <name type="scientific">Streptomyces aurantiogriseus</name>
    <dbReference type="NCBI Taxonomy" id="66870"/>
    <lineage>
        <taxon>Bacteria</taxon>
        <taxon>Bacillati</taxon>
        <taxon>Actinomycetota</taxon>
        <taxon>Actinomycetes</taxon>
        <taxon>Kitasatosporales</taxon>
        <taxon>Streptomycetaceae</taxon>
        <taxon>Streptomyces</taxon>
    </lineage>
</organism>
<protein>
    <submittedName>
        <fullName evidence="2">Uncharacterized protein</fullName>
    </submittedName>
</protein>
<comment type="caution">
    <text evidence="2">The sequence shown here is derived from an EMBL/GenBank/DDBJ whole genome shotgun (WGS) entry which is preliminary data.</text>
</comment>
<keyword evidence="3" id="KW-1185">Reference proteome</keyword>
<reference evidence="2" key="2">
    <citation type="submission" date="2020-09" db="EMBL/GenBank/DDBJ databases">
        <authorList>
            <person name="Sun Q."/>
            <person name="Ohkuma M."/>
        </authorList>
    </citation>
    <scope>NUCLEOTIDE SEQUENCE</scope>
    <source>
        <strain evidence="2">JCM 4346</strain>
    </source>
</reference>
<keyword evidence="1" id="KW-1133">Transmembrane helix</keyword>
<dbReference type="RefSeq" id="WP_189941339.1">
    <property type="nucleotide sequence ID" value="NZ_BMSX01000017.1"/>
</dbReference>
<reference evidence="2" key="1">
    <citation type="journal article" date="2014" name="Int. J. Syst. Evol. Microbiol.">
        <title>Complete genome sequence of Corynebacterium casei LMG S-19264T (=DSM 44701T), isolated from a smear-ripened cheese.</title>
        <authorList>
            <consortium name="US DOE Joint Genome Institute (JGI-PGF)"/>
            <person name="Walter F."/>
            <person name="Albersmeier A."/>
            <person name="Kalinowski J."/>
            <person name="Ruckert C."/>
        </authorList>
    </citation>
    <scope>NUCLEOTIDE SEQUENCE</scope>
    <source>
        <strain evidence="2">JCM 4346</strain>
    </source>
</reference>